<dbReference type="InterPro" id="IPR008875">
    <property type="entry name" value="TraX"/>
</dbReference>
<evidence type="ECO:0008006" key="4">
    <source>
        <dbReference type="Google" id="ProtNLM"/>
    </source>
</evidence>
<dbReference type="EMBL" id="SLUB01000030">
    <property type="protein sequence ID" value="THE11329.1"/>
    <property type="molecule type" value="Genomic_DNA"/>
</dbReference>
<proteinExistence type="predicted"/>
<feature type="transmembrane region" description="Helical" evidence="1">
    <location>
        <begin position="55"/>
        <end position="75"/>
    </location>
</feature>
<reference evidence="2 3" key="1">
    <citation type="journal article" date="2019" name="Indoor Air">
        <title>Impacts of indoor surface finishes on bacterial viability.</title>
        <authorList>
            <person name="Hu J."/>
            <person name="Maamar S.B."/>
            <person name="Glawe A.J."/>
            <person name="Gottel N."/>
            <person name="Gilbert J.A."/>
            <person name="Hartmann E.M."/>
        </authorList>
    </citation>
    <scope>NUCLEOTIDE SEQUENCE [LARGE SCALE GENOMIC DNA]</scope>
    <source>
        <strain evidence="2 3">AF060A6</strain>
    </source>
</reference>
<feature type="transmembrane region" description="Helical" evidence="1">
    <location>
        <begin position="172"/>
        <end position="189"/>
    </location>
</feature>
<evidence type="ECO:0000256" key="1">
    <source>
        <dbReference type="SAM" id="Phobius"/>
    </source>
</evidence>
<name>A0A4S3PP51_9BACI</name>
<keyword evidence="1" id="KW-0472">Membrane</keyword>
<evidence type="ECO:0000313" key="3">
    <source>
        <dbReference type="Proteomes" id="UP000306477"/>
    </source>
</evidence>
<feature type="transmembrane region" description="Helical" evidence="1">
    <location>
        <begin position="224"/>
        <end position="244"/>
    </location>
</feature>
<keyword evidence="1" id="KW-0812">Transmembrane</keyword>
<organism evidence="2 3">
    <name type="scientific">Bacillus timonensis</name>
    <dbReference type="NCBI Taxonomy" id="1033734"/>
    <lineage>
        <taxon>Bacteria</taxon>
        <taxon>Bacillati</taxon>
        <taxon>Bacillota</taxon>
        <taxon>Bacilli</taxon>
        <taxon>Bacillales</taxon>
        <taxon>Bacillaceae</taxon>
        <taxon>Bacillus</taxon>
    </lineage>
</organism>
<dbReference type="Proteomes" id="UP000306477">
    <property type="component" value="Unassembled WGS sequence"/>
</dbReference>
<dbReference type="STRING" id="1033734.GCA_000285535_02321"/>
<accession>A0A4S3PP51</accession>
<dbReference type="Pfam" id="PF05857">
    <property type="entry name" value="TraX"/>
    <property type="match status" value="1"/>
</dbReference>
<evidence type="ECO:0000313" key="2">
    <source>
        <dbReference type="EMBL" id="THE11329.1"/>
    </source>
</evidence>
<protein>
    <recommendedName>
        <fullName evidence="4">Conjugal transfer protein TraX</fullName>
    </recommendedName>
</protein>
<keyword evidence="1" id="KW-1133">Transmembrane helix</keyword>
<feature type="transmembrane region" description="Helical" evidence="1">
    <location>
        <begin position="24"/>
        <end position="43"/>
    </location>
</feature>
<feature type="transmembrane region" description="Helical" evidence="1">
    <location>
        <begin position="195"/>
        <end position="212"/>
    </location>
</feature>
<comment type="caution">
    <text evidence="2">The sequence shown here is derived from an EMBL/GenBank/DDBJ whole genome shotgun (WGS) entry which is preliminary data.</text>
</comment>
<keyword evidence="3" id="KW-1185">Reference proteome</keyword>
<sequence length="246" mass="28828">MQYTTYQKDLTDSTTFQRDLSSNALKYIALIAMFFDHLFAGFIPQETLLGFVSRIPGRVVAPIFCYFIAMGYFYTSNINKYIKRLVIFAAISHFPYVLYFKLPWWKATSVMWGLALGLIALTIVKSERLPLYLKLALVFVCCMLAYPADWNYIAVLWIMFFGIFRGQLNKQIISFIFIGLFLHIIPEISNLGWHHAYQFGIFLAIPLLIMYKGRRGKKSNLLKWGFYVFYPLHLIILYMLKYIVFT</sequence>
<feature type="transmembrane region" description="Helical" evidence="1">
    <location>
        <begin position="81"/>
        <end position="100"/>
    </location>
</feature>
<dbReference type="AlphaFoldDB" id="A0A4S3PP51"/>
<dbReference type="RefSeq" id="WP_136380444.1">
    <property type="nucleotide sequence ID" value="NZ_SLUB01000030.1"/>
</dbReference>
<gene>
    <name evidence="2" type="ORF">E1I69_15300</name>
</gene>
<dbReference type="OrthoDB" id="9781069at2"/>
<feature type="transmembrane region" description="Helical" evidence="1">
    <location>
        <begin position="136"/>
        <end position="160"/>
    </location>
</feature>
<feature type="transmembrane region" description="Helical" evidence="1">
    <location>
        <begin position="107"/>
        <end position="124"/>
    </location>
</feature>